<keyword evidence="4" id="KW-1185">Reference proteome</keyword>
<organism evidence="3 4">
    <name type="scientific">Hebeloma cylindrosporum</name>
    <dbReference type="NCBI Taxonomy" id="76867"/>
    <lineage>
        <taxon>Eukaryota</taxon>
        <taxon>Fungi</taxon>
        <taxon>Dikarya</taxon>
        <taxon>Basidiomycota</taxon>
        <taxon>Agaricomycotina</taxon>
        <taxon>Agaricomycetes</taxon>
        <taxon>Agaricomycetidae</taxon>
        <taxon>Agaricales</taxon>
        <taxon>Agaricineae</taxon>
        <taxon>Hymenogastraceae</taxon>
        <taxon>Hebeloma</taxon>
    </lineage>
</organism>
<reference evidence="4" key="2">
    <citation type="submission" date="2015-01" db="EMBL/GenBank/DDBJ databases">
        <title>Evolutionary Origins and Diversification of the Mycorrhizal Mutualists.</title>
        <authorList>
            <consortium name="DOE Joint Genome Institute"/>
            <consortium name="Mycorrhizal Genomics Consortium"/>
            <person name="Kohler A."/>
            <person name="Kuo A."/>
            <person name="Nagy L.G."/>
            <person name="Floudas D."/>
            <person name="Copeland A."/>
            <person name="Barry K.W."/>
            <person name="Cichocki N."/>
            <person name="Veneault-Fourrey C."/>
            <person name="LaButti K."/>
            <person name="Lindquist E.A."/>
            <person name="Lipzen A."/>
            <person name="Lundell T."/>
            <person name="Morin E."/>
            <person name="Murat C."/>
            <person name="Riley R."/>
            <person name="Ohm R."/>
            <person name="Sun H."/>
            <person name="Tunlid A."/>
            <person name="Henrissat B."/>
            <person name="Grigoriev I.V."/>
            <person name="Hibbett D.S."/>
            <person name="Martin F."/>
        </authorList>
    </citation>
    <scope>NUCLEOTIDE SEQUENCE [LARGE SCALE GENOMIC DNA]</scope>
    <source>
        <strain evidence="4">h7</strain>
    </source>
</reference>
<evidence type="ECO:0000313" key="4">
    <source>
        <dbReference type="Proteomes" id="UP000053424"/>
    </source>
</evidence>
<evidence type="ECO:0000259" key="2">
    <source>
        <dbReference type="Pfam" id="PF24883"/>
    </source>
</evidence>
<dbReference type="OrthoDB" id="4760524at2759"/>
<dbReference type="Pfam" id="PF24883">
    <property type="entry name" value="NPHP3_N"/>
    <property type="match status" value="1"/>
</dbReference>
<gene>
    <name evidence="3" type="ORF">M413DRAFT_31174</name>
</gene>
<evidence type="ECO:0000256" key="1">
    <source>
        <dbReference type="ARBA" id="ARBA00022737"/>
    </source>
</evidence>
<dbReference type="HOGENOM" id="CLU_000288_6_10_1"/>
<feature type="domain" description="Nephrocystin 3-like N-terminal" evidence="2">
    <location>
        <begin position="3"/>
        <end position="104"/>
    </location>
</feature>
<evidence type="ECO:0000313" key="3">
    <source>
        <dbReference type="EMBL" id="KIM37005.1"/>
    </source>
</evidence>
<protein>
    <recommendedName>
        <fullName evidence="2">Nephrocystin 3-like N-terminal domain-containing protein</fullName>
    </recommendedName>
</protein>
<keyword evidence="1" id="KW-0677">Repeat</keyword>
<dbReference type="STRING" id="686832.A0A0C3BJT8"/>
<reference evidence="3 4" key="1">
    <citation type="submission" date="2014-04" db="EMBL/GenBank/DDBJ databases">
        <authorList>
            <consortium name="DOE Joint Genome Institute"/>
            <person name="Kuo A."/>
            <person name="Gay G."/>
            <person name="Dore J."/>
            <person name="Kohler A."/>
            <person name="Nagy L.G."/>
            <person name="Floudas D."/>
            <person name="Copeland A."/>
            <person name="Barry K.W."/>
            <person name="Cichocki N."/>
            <person name="Veneault-Fourrey C."/>
            <person name="LaButti K."/>
            <person name="Lindquist E.A."/>
            <person name="Lipzen A."/>
            <person name="Lundell T."/>
            <person name="Morin E."/>
            <person name="Murat C."/>
            <person name="Sun H."/>
            <person name="Tunlid A."/>
            <person name="Henrissat B."/>
            <person name="Grigoriev I.V."/>
            <person name="Hibbett D.S."/>
            <person name="Martin F."/>
            <person name="Nordberg H.P."/>
            <person name="Cantor M.N."/>
            <person name="Hua S.X."/>
        </authorList>
    </citation>
    <scope>NUCLEOTIDE SEQUENCE [LARGE SCALE GENOMIC DNA]</scope>
    <source>
        <strain evidence="4">h7</strain>
    </source>
</reference>
<accession>A0A0C3BJT8</accession>
<dbReference type="EMBL" id="KN831800">
    <property type="protein sequence ID" value="KIM37005.1"/>
    <property type="molecule type" value="Genomic_DNA"/>
</dbReference>
<sequence length="315" mass="35496">MSCLVSTIIYQLIQVTPEIRDCVLMLLGNHPHILSQAPSSQMKILVVDPLNMVLPTTLSQRPKFIIIDGLDECGDPESQCEVNKLLASATTRFNTPLLFLIASRPELDIRLTFHSNVLVPITHLIPLQHSCEASEDIRLVLQANFKRYDRDIPCPLVNLSTLLRYVQSSRHRPEHRLATILALRSDEDEAFAGLDSLYLQIMTSVDKERLEKVLDISSLYSIHSPQVLCSCHCEKSTQKESFLCYQAGDLDILLNDLHSVIFLPPPESPSDPMEIYHASFFDFLLDRALTGGLSGFRTRSCQPRMSLDPVHGTEM</sequence>
<name>A0A0C3BJT8_HEBCY</name>
<dbReference type="AlphaFoldDB" id="A0A0C3BJT8"/>
<dbReference type="Proteomes" id="UP000053424">
    <property type="component" value="Unassembled WGS sequence"/>
</dbReference>
<dbReference type="InterPro" id="IPR056884">
    <property type="entry name" value="NPHP3-like_N"/>
</dbReference>
<proteinExistence type="predicted"/>